<proteinExistence type="inferred from homology"/>
<name>A0A1I7A2L8_9FLAO</name>
<organism evidence="6 7">
    <name type="scientific">Lishizhenia tianjinensis</name>
    <dbReference type="NCBI Taxonomy" id="477690"/>
    <lineage>
        <taxon>Bacteria</taxon>
        <taxon>Pseudomonadati</taxon>
        <taxon>Bacteroidota</taxon>
        <taxon>Flavobacteriia</taxon>
        <taxon>Flavobacteriales</taxon>
        <taxon>Crocinitomicaceae</taxon>
        <taxon>Lishizhenia</taxon>
    </lineage>
</organism>
<accession>A0A1I7A2L8</accession>
<sequence length="340" mass="38107">MEESTNTTLSPAESIRQLTEKIKQEIVYTNLLKDEISKVIVGQSNMVEKLLVALLADGHILLEGVPGLAKTLAIKTLSDAISADFSRIQFTPDLLPADVTGTMIYNQKDQKFTVNKGPIFANFILADEINRAPAKVQSALLEAMQEKQVTIGDETFQLPSPFLVMATQNPVEQEGTYPLPEAQVDRFMLKVFLDYPKKEEEKLIIRSNIRKEGLSKIDRVLKPEDIIRLRELVKDVYLDEKIENYIVDIVFATRNPEDYDLSNLAPLISFGGSPRASINLARAAKAYAFLNGRAYVIPEDIRAIAPDVLQHRIGLTYEAEAEEIGPRDIVEKILNRIDVP</sequence>
<dbReference type="SUPFAM" id="SSF52540">
    <property type="entry name" value="P-loop containing nucleoside triphosphate hydrolases"/>
    <property type="match status" value="1"/>
</dbReference>
<dbReference type="STRING" id="477690.SAMN05216474_1842"/>
<feature type="domain" description="ATPase AAA-3" evidence="4">
    <location>
        <begin position="59"/>
        <end position="189"/>
    </location>
</feature>
<dbReference type="Pfam" id="PF07726">
    <property type="entry name" value="AAA_3"/>
    <property type="match status" value="1"/>
</dbReference>
<gene>
    <name evidence="6" type="ORF">SAMN05216474_1842</name>
</gene>
<evidence type="ECO:0000313" key="6">
    <source>
        <dbReference type="EMBL" id="SFT69163.1"/>
    </source>
</evidence>
<dbReference type="OrthoDB" id="9808397at2"/>
<dbReference type="PANTHER" id="PTHR42759">
    <property type="entry name" value="MOXR FAMILY PROTEIN"/>
    <property type="match status" value="1"/>
</dbReference>
<evidence type="ECO:0000313" key="7">
    <source>
        <dbReference type="Proteomes" id="UP000236454"/>
    </source>
</evidence>
<keyword evidence="7" id="KW-1185">Reference proteome</keyword>
<protein>
    <submittedName>
        <fullName evidence="6">MoxR-like ATPase</fullName>
    </submittedName>
</protein>
<dbReference type="EMBL" id="FPAS01000002">
    <property type="protein sequence ID" value="SFT69163.1"/>
    <property type="molecule type" value="Genomic_DNA"/>
</dbReference>
<dbReference type="FunFam" id="3.40.50.300:FF:000640">
    <property type="entry name" value="MoxR family ATPase"/>
    <property type="match status" value="1"/>
</dbReference>
<evidence type="ECO:0000259" key="4">
    <source>
        <dbReference type="Pfam" id="PF07726"/>
    </source>
</evidence>
<dbReference type="GO" id="GO:0016887">
    <property type="term" value="F:ATP hydrolysis activity"/>
    <property type="evidence" value="ECO:0007669"/>
    <property type="project" value="InterPro"/>
</dbReference>
<evidence type="ECO:0000256" key="3">
    <source>
        <dbReference type="ARBA" id="ARBA00061607"/>
    </source>
</evidence>
<dbReference type="InterPro" id="IPR050764">
    <property type="entry name" value="CbbQ/NirQ/NorQ/GpvN"/>
</dbReference>
<dbReference type="Proteomes" id="UP000236454">
    <property type="component" value="Unassembled WGS sequence"/>
</dbReference>
<dbReference type="GO" id="GO:0005524">
    <property type="term" value="F:ATP binding"/>
    <property type="evidence" value="ECO:0007669"/>
    <property type="project" value="UniProtKB-KW"/>
</dbReference>
<dbReference type="InterPro" id="IPR041628">
    <property type="entry name" value="ChlI/MoxR_AAA_lid"/>
</dbReference>
<evidence type="ECO:0000256" key="2">
    <source>
        <dbReference type="ARBA" id="ARBA00022840"/>
    </source>
</evidence>
<dbReference type="PANTHER" id="PTHR42759:SF1">
    <property type="entry name" value="MAGNESIUM-CHELATASE SUBUNIT CHLD"/>
    <property type="match status" value="1"/>
</dbReference>
<dbReference type="RefSeq" id="WP_090248640.1">
    <property type="nucleotide sequence ID" value="NZ_FPAS01000002.1"/>
</dbReference>
<dbReference type="PIRSF" id="PIRSF002849">
    <property type="entry name" value="AAA_ATPase_chaperone_MoxR_prd"/>
    <property type="match status" value="1"/>
</dbReference>
<keyword evidence="1" id="KW-0547">Nucleotide-binding</keyword>
<comment type="similarity">
    <text evidence="3">Belongs to the MoxR family.</text>
</comment>
<dbReference type="InterPro" id="IPR027417">
    <property type="entry name" value="P-loop_NTPase"/>
</dbReference>
<dbReference type="Gene3D" id="3.40.50.300">
    <property type="entry name" value="P-loop containing nucleotide triphosphate hydrolases"/>
    <property type="match status" value="1"/>
</dbReference>
<evidence type="ECO:0000259" key="5">
    <source>
        <dbReference type="Pfam" id="PF17863"/>
    </source>
</evidence>
<dbReference type="InterPro" id="IPR011703">
    <property type="entry name" value="ATPase_AAA-3"/>
</dbReference>
<dbReference type="Pfam" id="PF17863">
    <property type="entry name" value="AAA_lid_2"/>
    <property type="match status" value="1"/>
</dbReference>
<dbReference type="AlphaFoldDB" id="A0A1I7A2L8"/>
<keyword evidence="2" id="KW-0067">ATP-binding</keyword>
<feature type="domain" description="ChlI/MoxR AAA lid" evidence="5">
    <location>
        <begin position="266"/>
        <end position="333"/>
    </location>
</feature>
<dbReference type="Gene3D" id="1.10.8.80">
    <property type="entry name" value="Magnesium chelatase subunit I, C-Terminal domain"/>
    <property type="match status" value="1"/>
</dbReference>
<evidence type="ECO:0000256" key="1">
    <source>
        <dbReference type="ARBA" id="ARBA00022741"/>
    </source>
</evidence>
<reference evidence="6 7" key="1">
    <citation type="submission" date="2016-10" db="EMBL/GenBank/DDBJ databases">
        <authorList>
            <person name="de Groot N.N."/>
        </authorList>
    </citation>
    <scope>NUCLEOTIDE SEQUENCE [LARGE SCALE GENOMIC DNA]</scope>
    <source>
        <strain evidence="6 7">CGMCC 1.7005</strain>
    </source>
</reference>